<evidence type="ECO:0000256" key="3">
    <source>
        <dbReference type="ARBA" id="ARBA00018306"/>
    </source>
</evidence>
<evidence type="ECO:0000256" key="2">
    <source>
        <dbReference type="ARBA" id="ARBA00009607"/>
    </source>
</evidence>
<keyword evidence="4 8" id="KW-0812">Transmembrane</keyword>
<sequence length="136" mass="15989">MDISKAPNPRKLQLCRTYLMNGFAFLPFVWAINVCWFFDEAFRKPPYPEQSQIKRYVIYSAIGTVLWLIALTTWIIIFQTNRADWGATADYMSFINLAALNVHTIYKYLDPSIILTYDINERHVLDKLKDPLIKYS</sequence>
<evidence type="ECO:0000256" key="6">
    <source>
        <dbReference type="ARBA" id="ARBA00022989"/>
    </source>
</evidence>
<dbReference type="GO" id="GO:0007220">
    <property type="term" value="P:Notch receptor processing"/>
    <property type="evidence" value="ECO:0007669"/>
    <property type="project" value="TreeGrafter"/>
</dbReference>
<keyword evidence="6 8" id="KW-1133">Transmembrane helix</keyword>
<dbReference type="OrthoDB" id="524898at2759"/>
<dbReference type="PANTHER" id="PTHR16318:SF0">
    <property type="entry name" value="GAMMA-SECRETASE SUBUNIT PEN-2"/>
    <property type="match status" value="1"/>
</dbReference>
<protein>
    <recommendedName>
        <fullName evidence="3">Gamma-secretase subunit PEN-2</fullName>
    </recommendedName>
</protein>
<evidence type="ECO:0000313" key="10">
    <source>
        <dbReference type="RefSeq" id="XP_034110099.1"/>
    </source>
</evidence>
<comment type="subcellular location">
    <subcellularLocation>
        <location evidence="1">Membrane</location>
        <topology evidence="1">Multi-pass membrane protein</topology>
    </subcellularLocation>
</comment>
<proteinExistence type="inferred from homology"/>
<gene>
    <name evidence="10" type="primary">LOC117571829</name>
</gene>
<dbReference type="Proteomes" id="UP000515160">
    <property type="component" value="Chromosome 3"/>
</dbReference>
<accession>A0A6P8XBV2</accession>
<dbReference type="RefSeq" id="XP_034110099.1">
    <property type="nucleotide sequence ID" value="XM_034254208.2"/>
</dbReference>
<evidence type="ECO:0000256" key="7">
    <source>
        <dbReference type="ARBA" id="ARBA00023136"/>
    </source>
</evidence>
<evidence type="ECO:0000256" key="8">
    <source>
        <dbReference type="SAM" id="Phobius"/>
    </source>
</evidence>
<feature type="transmembrane region" description="Helical" evidence="8">
    <location>
        <begin position="18"/>
        <end position="38"/>
    </location>
</feature>
<dbReference type="AlphaFoldDB" id="A0A6P8XBV2"/>
<evidence type="ECO:0000256" key="4">
    <source>
        <dbReference type="ARBA" id="ARBA00022692"/>
    </source>
</evidence>
<evidence type="ECO:0000256" key="1">
    <source>
        <dbReference type="ARBA" id="ARBA00004141"/>
    </source>
</evidence>
<name>A0A6P8XBV2_DROAB</name>
<evidence type="ECO:0000313" key="9">
    <source>
        <dbReference type="Proteomes" id="UP000515160"/>
    </source>
</evidence>
<organism evidence="9 10">
    <name type="scientific">Drosophila albomicans</name>
    <name type="common">Fruit fly</name>
    <dbReference type="NCBI Taxonomy" id="7291"/>
    <lineage>
        <taxon>Eukaryota</taxon>
        <taxon>Metazoa</taxon>
        <taxon>Ecdysozoa</taxon>
        <taxon>Arthropoda</taxon>
        <taxon>Hexapoda</taxon>
        <taxon>Insecta</taxon>
        <taxon>Pterygota</taxon>
        <taxon>Neoptera</taxon>
        <taxon>Endopterygota</taxon>
        <taxon>Diptera</taxon>
        <taxon>Brachycera</taxon>
        <taxon>Muscomorpha</taxon>
        <taxon>Ephydroidea</taxon>
        <taxon>Drosophilidae</taxon>
        <taxon>Drosophila</taxon>
    </lineage>
</organism>
<dbReference type="InterPro" id="IPR019379">
    <property type="entry name" value="Gamma_Secretase_Asp_P_PEN2"/>
</dbReference>
<dbReference type="GeneID" id="117571829"/>
<reference evidence="10" key="1">
    <citation type="submission" date="2025-08" db="UniProtKB">
        <authorList>
            <consortium name="RefSeq"/>
        </authorList>
    </citation>
    <scope>IDENTIFICATION</scope>
    <source>
        <strain evidence="10">15112-1751.03</strain>
        <tissue evidence="10">Whole Adult</tissue>
    </source>
</reference>
<feature type="transmembrane region" description="Helical" evidence="8">
    <location>
        <begin position="58"/>
        <end position="79"/>
    </location>
</feature>
<evidence type="ECO:0000256" key="5">
    <source>
        <dbReference type="ARBA" id="ARBA00022976"/>
    </source>
</evidence>
<comment type="similarity">
    <text evidence="2">Belongs to the PEN-2 family.</text>
</comment>
<dbReference type="PANTHER" id="PTHR16318">
    <property type="entry name" value="GAMMA-SECRETASE SUBUNIT PEN-2"/>
    <property type="match status" value="1"/>
</dbReference>
<keyword evidence="7 8" id="KW-0472">Membrane</keyword>
<keyword evidence="9" id="KW-1185">Reference proteome</keyword>
<dbReference type="GO" id="GO:0070765">
    <property type="term" value="C:gamma-secretase complex"/>
    <property type="evidence" value="ECO:0007669"/>
    <property type="project" value="TreeGrafter"/>
</dbReference>
<dbReference type="GO" id="GO:0007219">
    <property type="term" value="P:Notch signaling pathway"/>
    <property type="evidence" value="ECO:0007669"/>
    <property type="project" value="UniProtKB-KW"/>
</dbReference>
<dbReference type="Pfam" id="PF10251">
    <property type="entry name" value="PEN-2"/>
    <property type="match status" value="1"/>
</dbReference>
<keyword evidence="5" id="KW-0914">Notch signaling pathway</keyword>